<protein>
    <submittedName>
        <fullName evidence="2">Aminoglycoside phosphotransferase family protein</fullName>
    </submittedName>
</protein>
<dbReference type="PANTHER" id="PTHR21064">
    <property type="entry name" value="AMINOGLYCOSIDE PHOSPHOTRANSFERASE DOMAIN-CONTAINING PROTEIN-RELATED"/>
    <property type="match status" value="1"/>
</dbReference>
<sequence length="366" mass="42139">MKILNQFQLEGAIVNCVPYGNGHINDTYRVETACDVYILQRINTNVFKNPTLLMENIGRVTRFIQNKIQQKGGNPLREALTLIPTFEDCDYALDEDGNYWRMYRFIQDTVSYELVLDAHDFYESGRAFGNFQFMLADFPVSSLHSTIENFHHTPKRLQQFKSALKNDVMNRRQTCEAEIRFILQQEAFMNILWNLYDEGSLQLKVTHNDTKLNNVLLDAKSGKGVCVIDLDTVMPGFALDDFGDSIRFGASTALEDEQDLSKVHFDLDLYRAYVEGFVEGANGSLTNLEIELFPVGAKMMTLECGMRFLTDYLEGDTYFKTTYSTHNLVRARTQLKLVSEMEDSWEAMQDIGTFILSNYKMNYEKP</sequence>
<keyword evidence="3" id="KW-1185">Reference proteome</keyword>
<dbReference type="RefSeq" id="WP_125164062.1">
    <property type="nucleotide sequence ID" value="NZ_CP034234.1"/>
</dbReference>
<dbReference type="Pfam" id="PF01636">
    <property type="entry name" value="APH"/>
    <property type="match status" value="1"/>
</dbReference>
<dbReference type="Proteomes" id="UP000278804">
    <property type="component" value="Chromosome"/>
</dbReference>
<evidence type="ECO:0000313" key="3">
    <source>
        <dbReference type="Proteomes" id="UP000278804"/>
    </source>
</evidence>
<dbReference type="GO" id="GO:0016740">
    <property type="term" value="F:transferase activity"/>
    <property type="evidence" value="ECO:0007669"/>
    <property type="project" value="UniProtKB-KW"/>
</dbReference>
<dbReference type="EMBL" id="CP034234">
    <property type="protein sequence ID" value="AZK43853.1"/>
    <property type="molecule type" value="Genomic_DNA"/>
</dbReference>
<name>A0A3S8RLW6_9FIRM</name>
<dbReference type="InterPro" id="IPR050249">
    <property type="entry name" value="Pseudomonas-type_ThrB"/>
</dbReference>
<dbReference type="InterPro" id="IPR002575">
    <property type="entry name" value="Aminoglycoside_PTrfase"/>
</dbReference>
<proteinExistence type="predicted"/>
<dbReference type="InterPro" id="IPR011009">
    <property type="entry name" value="Kinase-like_dom_sf"/>
</dbReference>
<dbReference type="KEGG" id="eri:EEI45_02790"/>
<reference evidence="2 3" key="1">
    <citation type="journal article" date="2020" name="Int. J. Syst. Evol. Microbiol.">
        <title>Description of Erysipelothrix piscisicarius sp. nov., an emergent fish pathogen, and assessment of virulence using a tiger barb (Puntigrus tetrazona) infection model.</title>
        <authorList>
            <person name="Pomaranski E.K."/>
            <person name="Griffin M.J."/>
            <person name="Camus A.C."/>
            <person name="Armwood A.R."/>
            <person name="Shelley J."/>
            <person name="Waldbieser G.C."/>
            <person name="LaFrentz B.R."/>
            <person name="Garcia J.C."/>
            <person name="Yanong R."/>
            <person name="Soto E."/>
        </authorList>
    </citation>
    <scope>NUCLEOTIDE SEQUENCE [LARGE SCALE GENOMIC DNA]</scope>
    <source>
        <strain evidence="2 3">15TAL0474</strain>
    </source>
</reference>
<organism evidence="2 3">
    <name type="scientific">Erysipelothrix piscisicarius</name>
    <dbReference type="NCBI Taxonomy" id="2485784"/>
    <lineage>
        <taxon>Bacteria</taxon>
        <taxon>Bacillati</taxon>
        <taxon>Bacillota</taxon>
        <taxon>Erysipelotrichia</taxon>
        <taxon>Erysipelotrichales</taxon>
        <taxon>Erysipelotrichaceae</taxon>
        <taxon>Erysipelothrix</taxon>
    </lineage>
</organism>
<dbReference type="Gene3D" id="3.90.1200.10">
    <property type="match status" value="1"/>
</dbReference>
<evidence type="ECO:0000259" key="1">
    <source>
        <dbReference type="Pfam" id="PF01636"/>
    </source>
</evidence>
<gene>
    <name evidence="2" type="ORF">EEI45_02790</name>
</gene>
<accession>A0A3S8RLW6</accession>
<dbReference type="PANTHER" id="PTHR21064:SF5">
    <property type="entry name" value="SLR1880 PROTEIN"/>
    <property type="match status" value="1"/>
</dbReference>
<dbReference type="SUPFAM" id="SSF56112">
    <property type="entry name" value="Protein kinase-like (PK-like)"/>
    <property type="match status" value="1"/>
</dbReference>
<feature type="domain" description="Aminoglycoside phosphotransferase" evidence="1">
    <location>
        <begin position="17"/>
        <end position="270"/>
    </location>
</feature>
<keyword evidence="2" id="KW-0808">Transferase</keyword>
<evidence type="ECO:0000313" key="2">
    <source>
        <dbReference type="EMBL" id="AZK43853.1"/>
    </source>
</evidence>
<dbReference type="AlphaFoldDB" id="A0A3S8RLW6"/>